<accession>A0A9Q1Q6N3</accession>
<evidence type="ECO:0000313" key="3">
    <source>
        <dbReference type="Proteomes" id="UP001153076"/>
    </source>
</evidence>
<evidence type="ECO:0000256" key="1">
    <source>
        <dbReference type="SAM" id="Phobius"/>
    </source>
</evidence>
<dbReference type="AlphaFoldDB" id="A0A9Q1Q6N3"/>
<organism evidence="2 3">
    <name type="scientific">Carnegiea gigantea</name>
    <dbReference type="NCBI Taxonomy" id="171969"/>
    <lineage>
        <taxon>Eukaryota</taxon>
        <taxon>Viridiplantae</taxon>
        <taxon>Streptophyta</taxon>
        <taxon>Embryophyta</taxon>
        <taxon>Tracheophyta</taxon>
        <taxon>Spermatophyta</taxon>
        <taxon>Magnoliopsida</taxon>
        <taxon>eudicotyledons</taxon>
        <taxon>Gunneridae</taxon>
        <taxon>Pentapetalae</taxon>
        <taxon>Caryophyllales</taxon>
        <taxon>Cactineae</taxon>
        <taxon>Cactaceae</taxon>
        <taxon>Cactoideae</taxon>
        <taxon>Echinocereeae</taxon>
        <taxon>Carnegiea</taxon>
    </lineage>
</organism>
<keyword evidence="3" id="KW-1185">Reference proteome</keyword>
<reference evidence="2" key="1">
    <citation type="submission" date="2022-04" db="EMBL/GenBank/DDBJ databases">
        <title>Carnegiea gigantea Genome sequencing and assembly v2.</title>
        <authorList>
            <person name="Copetti D."/>
            <person name="Sanderson M.J."/>
            <person name="Burquez A."/>
            <person name="Wojciechowski M.F."/>
        </authorList>
    </citation>
    <scope>NUCLEOTIDE SEQUENCE</scope>
    <source>
        <strain evidence="2">SGP5-SGP5p</strain>
        <tissue evidence="2">Aerial part</tissue>
    </source>
</reference>
<keyword evidence="1" id="KW-1133">Transmembrane helix</keyword>
<sequence>MVENVTIDLVIGCVLAKKARIKQGALRYRRHNENKCVDVSKDYENYFNATVLEKVNTERHAGEGYPAKDEFYPALHAGIFGAVGVSQFPYHFNTNVWRAFCELWGPLTNTLRHGTGEVGISFYDLERIGGLPVLGAIYEKFLPPNIDLAYYNKFSATVVELLCIHAELCKFHNRKYVVYFAYGEQTDSQKGKVEAKKKSPLCITCQERMTILNVQLRQSYFLLSTIAAQIMAILVTFLVLFIMLAYLVVNFHSQVMHVFRNGRYLSLRVSSYHEDSCNGRDVIDMGLPDEDFKFLLSIRSSILPRRFARQFRLDQGIPSNRLSFVRALRQQMSIMDLAQAYADPQSCANEKPSVSSFEKEKPRDLSASKARAFQSLSALRSIIDIYKLSTIEIC</sequence>
<evidence type="ECO:0000313" key="2">
    <source>
        <dbReference type="EMBL" id="KAJ8431097.1"/>
    </source>
</evidence>
<dbReference type="EMBL" id="JAKOGI010000721">
    <property type="protein sequence ID" value="KAJ8431097.1"/>
    <property type="molecule type" value="Genomic_DNA"/>
</dbReference>
<dbReference type="Proteomes" id="UP001153076">
    <property type="component" value="Unassembled WGS sequence"/>
</dbReference>
<gene>
    <name evidence="2" type="ORF">Cgig2_007513</name>
</gene>
<keyword evidence="1" id="KW-0812">Transmembrane</keyword>
<name>A0A9Q1Q6N3_9CARY</name>
<keyword evidence="1" id="KW-0472">Membrane</keyword>
<proteinExistence type="predicted"/>
<comment type="caution">
    <text evidence="2">The sequence shown here is derived from an EMBL/GenBank/DDBJ whole genome shotgun (WGS) entry which is preliminary data.</text>
</comment>
<dbReference type="OrthoDB" id="2009712at2759"/>
<feature type="transmembrane region" description="Helical" evidence="1">
    <location>
        <begin position="220"/>
        <end position="249"/>
    </location>
</feature>
<protein>
    <submittedName>
        <fullName evidence="2">Uncharacterized protein</fullName>
    </submittedName>
</protein>